<evidence type="ECO:0000256" key="4">
    <source>
        <dbReference type="ARBA" id="ARBA00022989"/>
    </source>
</evidence>
<organism evidence="8 9">
    <name type="scientific">Clostridium thailandense</name>
    <dbReference type="NCBI Taxonomy" id="2794346"/>
    <lineage>
        <taxon>Bacteria</taxon>
        <taxon>Bacillati</taxon>
        <taxon>Bacillota</taxon>
        <taxon>Clostridia</taxon>
        <taxon>Eubacteriales</taxon>
        <taxon>Clostridiaceae</taxon>
        <taxon>Clostridium</taxon>
    </lineage>
</organism>
<dbReference type="PROSITE" id="PS50850">
    <property type="entry name" value="MFS"/>
    <property type="match status" value="1"/>
</dbReference>
<sequence>MNENLSNGIPKGRWLHIIPPAMLVYIVAFMDRTNIGFAIAGGMDKALGMTATASGLAAGIFFIGYLTLQVPGARMAERGSAKKFIAATIVAWGALAVLSGLVQNMTQLLIIRFLLGVAEGGVWPAILTILSHWFPNEERGRANAFFIMNVPIASIITGPLSGFIVSTYGWRNVFIIEGAIAIILLFIWFPLISDRPSDAKWISKEEKDYIESKLHEEQESLKGKEVGKVSLGKLLTNVNMWKLIIIYMCFCIGTYGFALWLPTLLKTLTHSGMTGVGLLSAIPYVGTILGLYVFAQLSDRTMNRRLYTAIPLIAFGICLMLSVVFKNNVWVSFAFLIGCGVFFQAPSSTFWTMPPLLFESDMAASSRGVINGLGNLGGFLGPYLVGFLTTLFNSGVGIYTLAGFMVIGFLVTMTLPEKTAGTNTKSSLSKSEAAE</sequence>
<evidence type="ECO:0000256" key="3">
    <source>
        <dbReference type="ARBA" id="ARBA00022692"/>
    </source>
</evidence>
<dbReference type="PANTHER" id="PTHR43791:SF100">
    <property type="entry name" value="SUGAR TRANSPORTER"/>
    <property type="match status" value="1"/>
</dbReference>
<comment type="caution">
    <text evidence="8">The sequence shown here is derived from an EMBL/GenBank/DDBJ whole genome shotgun (WGS) entry which is preliminary data.</text>
</comment>
<feature type="transmembrane region" description="Helical" evidence="6">
    <location>
        <begin position="12"/>
        <end position="30"/>
    </location>
</feature>
<dbReference type="EMBL" id="JAEEGC010000052">
    <property type="protein sequence ID" value="MBV7273688.1"/>
    <property type="molecule type" value="Genomic_DNA"/>
</dbReference>
<feature type="transmembrane region" description="Helical" evidence="6">
    <location>
        <begin position="174"/>
        <end position="192"/>
    </location>
</feature>
<dbReference type="InterPro" id="IPR020846">
    <property type="entry name" value="MFS_dom"/>
</dbReference>
<feature type="transmembrane region" description="Helical" evidence="6">
    <location>
        <begin position="331"/>
        <end position="351"/>
    </location>
</feature>
<comment type="subcellular location">
    <subcellularLocation>
        <location evidence="1">Cell membrane</location>
        <topology evidence="1">Multi-pass membrane protein</topology>
    </subcellularLocation>
</comment>
<feature type="transmembrane region" description="Helical" evidence="6">
    <location>
        <begin position="84"/>
        <end position="103"/>
    </location>
</feature>
<keyword evidence="3 6" id="KW-0812">Transmembrane</keyword>
<evidence type="ECO:0000256" key="1">
    <source>
        <dbReference type="ARBA" id="ARBA00004651"/>
    </source>
</evidence>
<feature type="transmembrane region" description="Helical" evidence="6">
    <location>
        <begin position="372"/>
        <end position="392"/>
    </location>
</feature>
<feature type="transmembrane region" description="Helical" evidence="6">
    <location>
        <begin position="398"/>
        <end position="415"/>
    </location>
</feature>
<dbReference type="Pfam" id="PF07690">
    <property type="entry name" value="MFS_1"/>
    <property type="match status" value="1"/>
</dbReference>
<reference evidence="8" key="1">
    <citation type="submission" date="2020-12" db="EMBL/GenBank/DDBJ databases">
        <title>Clostridium thailandense sp. nov., a novel acetogenic bacterium isolated from peat land soil in Thailand.</title>
        <authorList>
            <person name="Chaikitkaew S."/>
            <person name="Birkeland N.K."/>
        </authorList>
    </citation>
    <scope>NUCLEOTIDE SEQUENCE</scope>
    <source>
        <strain evidence="8">PL3</strain>
    </source>
</reference>
<dbReference type="CDD" id="cd17319">
    <property type="entry name" value="MFS_ExuT_GudP_like"/>
    <property type="match status" value="1"/>
</dbReference>
<accession>A0A949TZG4</accession>
<dbReference type="InterPro" id="IPR000849">
    <property type="entry name" value="Sugar_P_transporter"/>
</dbReference>
<dbReference type="RefSeq" id="WP_218320754.1">
    <property type="nucleotide sequence ID" value="NZ_JAEEGC010000052.1"/>
</dbReference>
<evidence type="ECO:0000313" key="9">
    <source>
        <dbReference type="Proteomes" id="UP000694308"/>
    </source>
</evidence>
<evidence type="ECO:0000256" key="5">
    <source>
        <dbReference type="ARBA" id="ARBA00023136"/>
    </source>
</evidence>
<feature type="domain" description="Major facilitator superfamily (MFS) profile" evidence="7">
    <location>
        <begin position="17"/>
        <end position="420"/>
    </location>
</feature>
<keyword evidence="4 6" id="KW-1133">Transmembrane helix</keyword>
<evidence type="ECO:0000313" key="8">
    <source>
        <dbReference type="EMBL" id="MBV7273688.1"/>
    </source>
</evidence>
<feature type="transmembrane region" description="Helical" evidence="6">
    <location>
        <begin position="273"/>
        <end position="294"/>
    </location>
</feature>
<dbReference type="AlphaFoldDB" id="A0A949TZG4"/>
<dbReference type="Proteomes" id="UP000694308">
    <property type="component" value="Unassembled WGS sequence"/>
</dbReference>
<dbReference type="GO" id="GO:0022857">
    <property type="term" value="F:transmembrane transporter activity"/>
    <property type="evidence" value="ECO:0007669"/>
    <property type="project" value="InterPro"/>
</dbReference>
<feature type="transmembrane region" description="Helical" evidence="6">
    <location>
        <begin position="306"/>
        <end position="325"/>
    </location>
</feature>
<dbReference type="PIRSF" id="PIRSF002808">
    <property type="entry name" value="Hexose_phosphate_transp"/>
    <property type="match status" value="1"/>
</dbReference>
<keyword evidence="2" id="KW-0813">Transport</keyword>
<dbReference type="PANTHER" id="PTHR43791">
    <property type="entry name" value="PERMEASE-RELATED"/>
    <property type="match status" value="1"/>
</dbReference>
<keyword evidence="9" id="KW-1185">Reference proteome</keyword>
<name>A0A949TZG4_9CLOT</name>
<feature type="transmembrane region" description="Helical" evidence="6">
    <location>
        <begin position="50"/>
        <end position="72"/>
    </location>
</feature>
<dbReference type="InterPro" id="IPR011701">
    <property type="entry name" value="MFS"/>
</dbReference>
<proteinExistence type="predicted"/>
<protein>
    <submittedName>
        <fullName evidence="8">MFS transporter</fullName>
    </submittedName>
</protein>
<evidence type="ECO:0000256" key="2">
    <source>
        <dbReference type="ARBA" id="ARBA00022448"/>
    </source>
</evidence>
<gene>
    <name evidence="8" type="ORF">I6U48_12290</name>
</gene>
<feature type="transmembrane region" description="Helical" evidence="6">
    <location>
        <begin position="109"/>
        <end position="134"/>
    </location>
</feature>
<keyword evidence="5 6" id="KW-0472">Membrane</keyword>
<evidence type="ECO:0000259" key="7">
    <source>
        <dbReference type="PROSITE" id="PS50850"/>
    </source>
</evidence>
<feature type="transmembrane region" description="Helical" evidence="6">
    <location>
        <begin position="146"/>
        <end position="168"/>
    </location>
</feature>
<evidence type="ECO:0000256" key="6">
    <source>
        <dbReference type="SAM" id="Phobius"/>
    </source>
</evidence>
<dbReference type="GO" id="GO:0005886">
    <property type="term" value="C:plasma membrane"/>
    <property type="evidence" value="ECO:0007669"/>
    <property type="project" value="UniProtKB-SubCell"/>
</dbReference>
<feature type="transmembrane region" description="Helical" evidence="6">
    <location>
        <begin position="243"/>
        <end position="261"/>
    </location>
</feature>